<reference evidence="2 3" key="1">
    <citation type="submission" date="2024-09" db="EMBL/GenBank/DDBJ databases">
        <authorList>
            <person name="Sun Q."/>
            <person name="Mori K."/>
        </authorList>
    </citation>
    <scope>NUCLEOTIDE SEQUENCE [LARGE SCALE GENOMIC DNA]</scope>
    <source>
        <strain evidence="2 3">KCTC 23076</strain>
    </source>
</reference>
<evidence type="ECO:0000313" key="3">
    <source>
        <dbReference type="Proteomes" id="UP001589896"/>
    </source>
</evidence>
<accession>A0ABV6RY74</accession>
<dbReference type="Proteomes" id="UP001589896">
    <property type="component" value="Unassembled WGS sequence"/>
</dbReference>
<name>A0ABV6RY74_9GAMM</name>
<dbReference type="RefSeq" id="WP_386675481.1">
    <property type="nucleotide sequence ID" value="NZ_JBHLTG010000010.1"/>
</dbReference>
<proteinExistence type="predicted"/>
<gene>
    <name evidence="2" type="ORF">ACFFGH_29220</name>
</gene>
<keyword evidence="3" id="KW-1185">Reference proteome</keyword>
<evidence type="ECO:0000313" key="2">
    <source>
        <dbReference type="EMBL" id="MFC0681935.1"/>
    </source>
</evidence>
<evidence type="ECO:0008006" key="4">
    <source>
        <dbReference type="Google" id="ProtNLM"/>
    </source>
</evidence>
<protein>
    <recommendedName>
        <fullName evidence="4">Transmembrane protein</fullName>
    </recommendedName>
</protein>
<comment type="caution">
    <text evidence="2">The sequence shown here is derived from an EMBL/GenBank/DDBJ whole genome shotgun (WGS) entry which is preliminary data.</text>
</comment>
<feature type="region of interest" description="Disordered" evidence="1">
    <location>
        <begin position="149"/>
        <end position="176"/>
    </location>
</feature>
<organism evidence="2 3">
    <name type="scientific">Lysobacter korlensis</name>
    <dbReference type="NCBI Taxonomy" id="553636"/>
    <lineage>
        <taxon>Bacteria</taxon>
        <taxon>Pseudomonadati</taxon>
        <taxon>Pseudomonadota</taxon>
        <taxon>Gammaproteobacteria</taxon>
        <taxon>Lysobacterales</taxon>
        <taxon>Lysobacteraceae</taxon>
        <taxon>Lysobacter</taxon>
    </lineage>
</organism>
<dbReference type="EMBL" id="JBHLTG010000010">
    <property type="protein sequence ID" value="MFC0681935.1"/>
    <property type="molecule type" value="Genomic_DNA"/>
</dbReference>
<evidence type="ECO:0000256" key="1">
    <source>
        <dbReference type="SAM" id="MobiDB-lite"/>
    </source>
</evidence>
<sequence length="176" mass="18849">MGFFSNLLGIRRPADPVEERAVDELAVQRYEHLLRTAPPETVEQVHTEAFERLTQQQRDLLFQKLLDGARTPEERPADASSASLAKSATDAEVVEPGALSRLIGGRRGKDGDDLLGGSLLNSIAAYAVASSVFEAFFFAAAVGHLPPVDPSGNGRTDEPVDPSTFSPDAGWGDFGL</sequence>